<evidence type="ECO:0000313" key="2">
    <source>
        <dbReference type="EMBL" id="MFC6826242.1"/>
    </source>
</evidence>
<dbReference type="AlphaFoldDB" id="A0ABD5U3H8"/>
<dbReference type="Pfam" id="PF24020">
    <property type="entry name" value="DUF7333"/>
    <property type="match status" value="1"/>
</dbReference>
<keyword evidence="1" id="KW-0472">Membrane</keyword>
<comment type="caution">
    <text evidence="2">The sequence shown here is derived from an EMBL/GenBank/DDBJ whole genome shotgun (WGS) entry which is preliminary data.</text>
</comment>
<keyword evidence="3" id="KW-1185">Reference proteome</keyword>
<name>A0ABD5U3H8_9EURY</name>
<feature type="transmembrane region" description="Helical" evidence="1">
    <location>
        <begin position="34"/>
        <end position="54"/>
    </location>
</feature>
<sequence>MEFDITRTAVLFLVLVAAGVAALLAMGVMATSTVLMMVAPAMLVFGAVCLGIGIKHGEYRAGGTR</sequence>
<keyword evidence="1" id="KW-0812">Transmembrane</keyword>
<organism evidence="2 3">
    <name type="scientific">Halopelagius fulvigenes</name>
    <dbReference type="NCBI Taxonomy" id="1198324"/>
    <lineage>
        <taxon>Archaea</taxon>
        <taxon>Methanobacteriati</taxon>
        <taxon>Methanobacteriota</taxon>
        <taxon>Stenosarchaea group</taxon>
        <taxon>Halobacteria</taxon>
        <taxon>Halobacteriales</taxon>
        <taxon>Haloferacaceae</taxon>
    </lineage>
</organism>
<dbReference type="InterPro" id="IPR055757">
    <property type="entry name" value="DUF7333"/>
</dbReference>
<dbReference type="RefSeq" id="WP_379697540.1">
    <property type="nucleotide sequence ID" value="NZ_JBHSXH010000015.1"/>
</dbReference>
<gene>
    <name evidence="2" type="ORF">ACFQEV_14765</name>
</gene>
<proteinExistence type="predicted"/>
<accession>A0ABD5U3H8</accession>
<dbReference type="EMBL" id="JBHSXH010000015">
    <property type="protein sequence ID" value="MFC6826242.1"/>
    <property type="molecule type" value="Genomic_DNA"/>
</dbReference>
<evidence type="ECO:0000256" key="1">
    <source>
        <dbReference type="SAM" id="Phobius"/>
    </source>
</evidence>
<feature type="transmembrane region" description="Helical" evidence="1">
    <location>
        <begin position="9"/>
        <end position="28"/>
    </location>
</feature>
<reference evidence="2 3" key="1">
    <citation type="journal article" date="2019" name="Int. J. Syst. Evol. Microbiol.">
        <title>The Global Catalogue of Microorganisms (GCM) 10K type strain sequencing project: providing services to taxonomists for standard genome sequencing and annotation.</title>
        <authorList>
            <consortium name="The Broad Institute Genomics Platform"/>
            <consortium name="The Broad Institute Genome Sequencing Center for Infectious Disease"/>
            <person name="Wu L."/>
            <person name="Ma J."/>
        </authorList>
    </citation>
    <scope>NUCLEOTIDE SEQUENCE [LARGE SCALE GENOMIC DNA]</scope>
    <source>
        <strain evidence="2 3">YIM 94188</strain>
    </source>
</reference>
<evidence type="ECO:0000313" key="3">
    <source>
        <dbReference type="Proteomes" id="UP001596408"/>
    </source>
</evidence>
<keyword evidence="1" id="KW-1133">Transmembrane helix</keyword>
<dbReference type="Proteomes" id="UP001596408">
    <property type="component" value="Unassembled WGS sequence"/>
</dbReference>
<protein>
    <submittedName>
        <fullName evidence="2">Uncharacterized protein</fullName>
    </submittedName>
</protein>